<name>A0A2U1MRP1_ARTAN</name>
<dbReference type="GO" id="GO:0003964">
    <property type="term" value="F:RNA-directed DNA polymerase activity"/>
    <property type="evidence" value="ECO:0007669"/>
    <property type="project" value="UniProtKB-KW"/>
</dbReference>
<keyword evidence="2" id="KW-0695">RNA-directed DNA polymerase</keyword>
<dbReference type="EMBL" id="PKPP01004533">
    <property type="protein sequence ID" value="PWA63896.1"/>
    <property type="molecule type" value="Genomic_DNA"/>
</dbReference>
<keyword evidence="1" id="KW-0472">Membrane</keyword>
<gene>
    <name evidence="2" type="ORF">CTI12_AA349280</name>
</gene>
<reference evidence="2 3" key="1">
    <citation type="journal article" date="2018" name="Mol. Plant">
        <title>The genome of Artemisia annua provides insight into the evolution of Asteraceae family and artemisinin biosynthesis.</title>
        <authorList>
            <person name="Shen Q."/>
            <person name="Zhang L."/>
            <person name="Liao Z."/>
            <person name="Wang S."/>
            <person name="Yan T."/>
            <person name="Shi P."/>
            <person name="Liu M."/>
            <person name="Fu X."/>
            <person name="Pan Q."/>
            <person name="Wang Y."/>
            <person name="Lv Z."/>
            <person name="Lu X."/>
            <person name="Zhang F."/>
            <person name="Jiang W."/>
            <person name="Ma Y."/>
            <person name="Chen M."/>
            <person name="Hao X."/>
            <person name="Li L."/>
            <person name="Tang Y."/>
            <person name="Lv G."/>
            <person name="Zhou Y."/>
            <person name="Sun X."/>
            <person name="Brodelius P.E."/>
            <person name="Rose J.K.C."/>
            <person name="Tang K."/>
        </authorList>
    </citation>
    <scope>NUCLEOTIDE SEQUENCE [LARGE SCALE GENOMIC DNA]</scope>
    <source>
        <strain evidence="3">cv. Huhao1</strain>
        <tissue evidence="2">Leaf</tissue>
    </source>
</reference>
<proteinExistence type="predicted"/>
<keyword evidence="2" id="KW-0548">Nucleotidyltransferase</keyword>
<evidence type="ECO:0000313" key="3">
    <source>
        <dbReference type="Proteomes" id="UP000245207"/>
    </source>
</evidence>
<keyword evidence="1" id="KW-0812">Transmembrane</keyword>
<dbReference type="AlphaFoldDB" id="A0A2U1MRP1"/>
<comment type="caution">
    <text evidence="2">The sequence shown here is derived from an EMBL/GenBank/DDBJ whole genome shotgun (WGS) entry which is preliminary data.</text>
</comment>
<evidence type="ECO:0000313" key="2">
    <source>
        <dbReference type="EMBL" id="PWA63896.1"/>
    </source>
</evidence>
<dbReference type="PANTHER" id="PTHR33116">
    <property type="entry name" value="REVERSE TRANSCRIPTASE ZINC-BINDING DOMAIN-CONTAINING PROTEIN-RELATED-RELATED"/>
    <property type="match status" value="1"/>
</dbReference>
<dbReference type="Proteomes" id="UP000245207">
    <property type="component" value="Unassembled WGS sequence"/>
</dbReference>
<protein>
    <submittedName>
        <fullName evidence="2">Reverse transcriptase domain, Zinc finger, CCHC-type</fullName>
    </submittedName>
</protein>
<sequence length="383" mass="43869">MDFFFHNPRPPESPHESTQISRSYNWYQSLDFYVSHWSKTVSLSFSGSYFCLLLFCPSNSFVVTSFLDDFLFHFVKSGRIMAEYGRKVCNPDLVENVFLGSVWLHCLAVFWFLTEKGKRQKLRMQRLARVYTRPNQRLAQECILFAKSKRHAAKISLCLAVSPQKEKKEFYFVWANMICDGGLGCHAIKCVFGLNAIGLGLLYSIRKWLRTGLKIIELSKVLYTDDALFIGEWSRLNAKNLILILKCFENALGLKVNLTKSRLFEIGIPNNEVEEVAYSLGCMHDFLPFMYLGLPSSMGGLGVGSLLAKNLGLLGKWKWLTEKDALWRIVIKEFYGDSGGFRVGNDIIDFERSNLPTCSLVPPSDPLRLGVLIFFMFKFRVDQ</sequence>
<evidence type="ECO:0000256" key="1">
    <source>
        <dbReference type="SAM" id="Phobius"/>
    </source>
</evidence>
<keyword evidence="3" id="KW-1185">Reference proteome</keyword>
<keyword evidence="2" id="KW-0808">Transferase</keyword>
<dbReference type="OrthoDB" id="1938625at2759"/>
<feature type="transmembrane region" description="Helical" evidence="1">
    <location>
        <begin position="47"/>
        <end position="72"/>
    </location>
</feature>
<feature type="transmembrane region" description="Helical" evidence="1">
    <location>
        <begin position="93"/>
        <end position="113"/>
    </location>
</feature>
<organism evidence="2 3">
    <name type="scientific">Artemisia annua</name>
    <name type="common">Sweet wormwood</name>
    <dbReference type="NCBI Taxonomy" id="35608"/>
    <lineage>
        <taxon>Eukaryota</taxon>
        <taxon>Viridiplantae</taxon>
        <taxon>Streptophyta</taxon>
        <taxon>Embryophyta</taxon>
        <taxon>Tracheophyta</taxon>
        <taxon>Spermatophyta</taxon>
        <taxon>Magnoliopsida</taxon>
        <taxon>eudicotyledons</taxon>
        <taxon>Gunneridae</taxon>
        <taxon>Pentapetalae</taxon>
        <taxon>asterids</taxon>
        <taxon>campanulids</taxon>
        <taxon>Asterales</taxon>
        <taxon>Asteraceae</taxon>
        <taxon>Asteroideae</taxon>
        <taxon>Anthemideae</taxon>
        <taxon>Artemisiinae</taxon>
        <taxon>Artemisia</taxon>
    </lineage>
</organism>
<dbReference type="PANTHER" id="PTHR33116:SF79">
    <property type="entry name" value="REVERSE TRANSCRIPTASE DOMAIN, ZINC FINGER, CCHC-TYPE-RELATED"/>
    <property type="match status" value="1"/>
</dbReference>
<accession>A0A2U1MRP1</accession>
<keyword evidence="1" id="KW-1133">Transmembrane helix</keyword>